<reference evidence="1 2" key="1">
    <citation type="journal article" date="2019" name="Int. J. Syst. Evol. Microbiol.">
        <title>The Global Catalogue of Microorganisms (GCM) 10K type strain sequencing project: providing services to taxonomists for standard genome sequencing and annotation.</title>
        <authorList>
            <consortium name="The Broad Institute Genomics Platform"/>
            <consortium name="The Broad Institute Genome Sequencing Center for Infectious Disease"/>
            <person name="Wu L."/>
            <person name="Ma J."/>
        </authorList>
    </citation>
    <scope>NUCLEOTIDE SEQUENCE [LARGE SCALE GENOMIC DNA]</scope>
    <source>
        <strain evidence="1 2">JCM 9088</strain>
    </source>
</reference>
<keyword evidence="2" id="KW-1185">Reference proteome</keyword>
<comment type="caution">
    <text evidence="1">The sequence shown here is derived from an EMBL/GenBank/DDBJ whole genome shotgun (WGS) entry which is preliminary data.</text>
</comment>
<name>A0ABN3XAY3_9ACTN</name>
<dbReference type="Proteomes" id="UP001500403">
    <property type="component" value="Unassembled WGS sequence"/>
</dbReference>
<dbReference type="RefSeq" id="WP_344496088.1">
    <property type="nucleotide sequence ID" value="NZ_BAAAUD010000035.1"/>
</dbReference>
<protein>
    <submittedName>
        <fullName evidence="1">Uncharacterized protein</fullName>
    </submittedName>
</protein>
<accession>A0ABN3XAY3</accession>
<dbReference type="EMBL" id="BAAAUD010000035">
    <property type="protein sequence ID" value="GAA2946645.1"/>
    <property type="molecule type" value="Genomic_DNA"/>
</dbReference>
<sequence>MSLRSRLVLSVLALIAVAAAVIGAVTTIALRSYPENSSTGS</sequence>
<organism evidence="1 2">
    <name type="scientific">Streptomyces enissocaesilis</name>
    <dbReference type="NCBI Taxonomy" id="332589"/>
    <lineage>
        <taxon>Bacteria</taxon>
        <taxon>Bacillati</taxon>
        <taxon>Actinomycetota</taxon>
        <taxon>Actinomycetes</taxon>
        <taxon>Kitasatosporales</taxon>
        <taxon>Streptomycetaceae</taxon>
        <taxon>Streptomyces</taxon>
        <taxon>Streptomyces rochei group</taxon>
    </lineage>
</organism>
<evidence type="ECO:0000313" key="2">
    <source>
        <dbReference type="Proteomes" id="UP001500403"/>
    </source>
</evidence>
<evidence type="ECO:0000313" key="1">
    <source>
        <dbReference type="EMBL" id="GAA2946645.1"/>
    </source>
</evidence>
<proteinExistence type="predicted"/>
<gene>
    <name evidence="1" type="ORF">GCM10010446_34930</name>
</gene>